<proteinExistence type="predicted"/>
<dbReference type="AlphaFoldDB" id="A0A917VDJ9"/>
<gene>
    <name evidence="2" type="ORF">GCM10011591_42180</name>
</gene>
<evidence type="ECO:0000313" key="3">
    <source>
        <dbReference type="Proteomes" id="UP000612956"/>
    </source>
</evidence>
<accession>A0A917VDJ9</accession>
<evidence type="ECO:0000256" key="1">
    <source>
        <dbReference type="SAM" id="MobiDB-lite"/>
    </source>
</evidence>
<protein>
    <submittedName>
        <fullName evidence="2">Uncharacterized protein</fullName>
    </submittedName>
</protein>
<sequence>MPIVAGQEQISRPQWFSERMLDEQKVIPVEEPAPGDNPPHDKLREHKHGDPHPDPATRPPTLHRHARRP</sequence>
<reference evidence="2" key="2">
    <citation type="submission" date="2020-09" db="EMBL/GenBank/DDBJ databases">
        <authorList>
            <person name="Sun Q."/>
            <person name="Zhou Y."/>
        </authorList>
    </citation>
    <scope>NUCLEOTIDE SEQUENCE</scope>
    <source>
        <strain evidence="2">CGMCC 4.7278</strain>
    </source>
</reference>
<name>A0A917VDJ9_9NOCA</name>
<feature type="compositionally biased region" description="Basic and acidic residues" evidence="1">
    <location>
        <begin position="38"/>
        <end position="55"/>
    </location>
</feature>
<feature type="region of interest" description="Disordered" evidence="1">
    <location>
        <begin position="15"/>
        <end position="69"/>
    </location>
</feature>
<evidence type="ECO:0000313" key="2">
    <source>
        <dbReference type="EMBL" id="GGK65547.1"/>
    </source>
</evidence>
<comment type="caution">
    <text evidence="2">The sequence shown here is derived from an EMBL/GenBank/DDBJ whole genome shotgun (WGS) entry which is preliminary data.</text>
</comment>
<reference evidence="2" key="1">
    <citation type="journal article" date="2014" name="Int. J. Syst. Evol. Microbiol.">
        <title>Complete genome sequence of Corynebacterium casei LMG S-19264T (=DSM 44701T), isolated from a smear-ripened cheese.</title>
        <authorList>
            <consortium name="US DOE Joint Genome Institute (JGI-PGF)"/>
            <person name="Walter F."/>
            <person name="Albersmeier A."/>
            <person name="Kalinowski J."/>
            <person name="Ruckert C."/>
        </authorList>
    </citation>
    <scope>NUCLEOTIDE SEQUENCE</scope>
    <source>
        <strain evidence="2">CGMCC 4.7278</strain>
    </source>
</reference>
<organism evidence="2 3">
    <name type="scientific">Nocardia camponoti</name>
    <dbReference type="NCBI Taxonomy" id="1616106"/>
    <lineage>
        <taxon>Bacteria</taxon>
        <taxon>Bacillati</taxon>
        <taxon>Actinomycetota</taxon>
        <taxon>Actinomycetes</taxon>
        <taxon>Mycobacteriales</taxon>
        <taxon>Nocardiaceae</taxon>
        <taxon>Nocardia</taxon>
    </lineage>
</organism>
<dbReference type="EMBL" id="BMMW01000005">
    <property type="protein sequence ID" value="GGK65547.1"/>
    <property type="molecule type" value="Genomic_DNA"/>
</dbReference>
<keyword evidence="3" id="KW-1185">Reference proteome</keyword>
<dbReference type="Proteomes" id="UP000612956">
    <property type="component" value="Unassembled WGS sequence"/>
</dbReference>